<organism evidence="3 4">
    <name type="scientific">Anaeramoeba ignava</name>
    <name type="common">Anaerobic marine amoeba</name>
    <dbReference type="NCBI Taxonomy" id="1746090"/>
    <lineage>
        <taxon>Eukaryota</taxon>
        <taxon>Metamonada</taxon>
        <taxon>Anaeramoebidae</taxon>
        <taxon>Anaeramoeba</taxon>
    </lineage>
</organism>
<keyword evidence="1" id="KW-1133">Transmembrane helix</keyword>
<proteinExistence type="predicted"/>
<feature type="domain" description="F-box" evidence="2">
    <location>
        <begin position="65"/>
        <end position="111"/>
    </location>
</feature>
<comment type="caution">
    <text evidence="3">The sequence shown here is derived from an EMBL/GenBank/DDBJ whole genome shotgun (WGS) entry which is preliminary data.</text>
</comment>
<dbReference type="SUPFAM" id="SSF81383">
    <property type="entry name" value="F-box domain"/>
    <property type="match status" value="1"/>
</dbReference>
<sequence length="533" mass="63868">MNPLHFFSSGTKEKEWVEIDNFPFKTKIYKQKGAMKIEKSDFELLKRGNYLNSTENQKIPPEKENLILNQLPTEILLMICEYLSPGAFTNLGLTCIDFQNIFNDQQTWRKIAKSYQIFFIFDHFKLKFNFDESKYEILGFQTSLINEIDDIQIQNQSLDFPNLSQIHFQKLNQEREKRLKKYFNNNKIDDSTMKNENSNERKPVVNSTEEERIKYIELLENPKEEMIEKARKIQHLLLKEQIKIQNEIKYGPRREKFADIEIKSDGFSVFFMFLVLIGFSIYLVLITLKIEKKMNTKLTYLSLSVVIPLFGFFILFFIFVILSIWAKEFKSMFERKDRIFLFLLFLTFFLTMVEFLLIGLRVDNFIKCSWIIIFIPFLFLFISLIFSILFLIKSTEERLKDWKIMLSFCFLCIIFLIFLGLRIDGTIKWNYGIVFLPIYVYVFFYFFYFCFCFQFISLENTTQRFSFMVLVIVILLPFLVLITLYLENIIYHIYYPLIPIYIFSLLFSFSFCVAILLLFCCPNFGDQMFLNVN</sequence>
<dbReference type="AlphaFoldDB" id="A0A9Q0R871"/>
<reference evidence="3" key="1">
    <citation type="submission" date="2022-10" db="EMBL/GenBank/DDBJ databases">
        <title>Novel sulphate-reducing endosymbionts in the free-living metamonad Anaeramoeba.</title>
        <authorList>
            <person name="Jerlstrom-Hultqvist J."/>
            <person name="Cepicka I."/>
            <person name="Gallot-Lavallee L."/>
            <person name="Salas-Leiva D."/>
            <person name="Curtis B.A."/>
            <person name="Zahonova K."/>
            <person name="Pipaliya S."/>
            <person name="Dacks J."/>
            <person name="Roger A.J."/>
        </authorList>
    </citation>
    <scope>NUCLEOTIDE SEQUENCE</scope>
    <source>
        <strain evidence="3">BMAN</strain>
    </source>
</reference>
<feature type="transmembrane region" description="Helical" evidence="1">
    <location>
        <begin position="370"/>
        <end position="392"/>
    </location>
</feature>
<feature type="transmembrane region" description="Helical" evidence="1">
    <location>
        <begin position="338"/>
        <end position="358"/>
    </location>
</feature>
<evidence type="ECO:0000259" key="2">
    <source>
        <dbReference type="PROSITE" id="PS50181"/>
    </source>
</evidence>
<feature type="transmembrane region" description="Helical" evidence="1">
    <location>
        <begin position="266"/>
        <end position="288"/>
    </location>
</feature>
<dbReference type="Pfam" id="PF12937">
    <property type="entry name" value="F-box-like"/>
    <property type="match status" value="1"/>
</dbReference>
<evidence type="ECO:0000313" key="3">
    <source>
        <dbReference type="EMBL" id="KAJ5069419.1"/>
    </source>
</evidence>
<feature type="transmembrane region" description="Helical" evidence="1">
    <location>
        <begin position="498"/>
        <end position="520"/>
    </location>
</feature>
<keyword evidence="4" id="KW-1185">Reference proteome</keyword>
<keyword evidence="1" id="KW-0472">Membrane</keyword>
<dbReference type="EMBL" id="JAPDFW010000104">
    <property type="protein sequence ID" value="KAJ5069419.1"/>
    <property type="molecule type" value="Genomic_DNA"/>
</dbReference>
<evidence type="ECO:0000313" key="4">
    <source>
        <dbReference type="Proteomes" id="UP001149090"/>
    </source>
</evidence>
<keyword evidence="1" id="KW-0812">Transmembrane</keyword>
<accession>A0A9Q0R871</accession>
<evidence type="ECO:0000256" key="1">
    <source>
        <dbReference type="SAM" id="Phobius"/>
    </source>
</evidence>
<dbReference type="InterPro" id="IPR036047">
    <property type="entry name" value="F-box-like_dom_sf"/>
</dbReference>
<feature type="transmembrane region" description="Helical" evidence="1">
    <location>
        <begin position="404"/>
        <end position="423"/>
    </location>
</feature>
<feature type="transmembrane region" description="Helical" evidence="1">
    <location>
        <begin position="429"/>
        <end position="453"/>
    </location>
</feature>
<feature type="transmembrane region" description="Helical" evidence="1">
    <location>
        <begin position="300"/>
        <end position="326"/>
    </location>
</feature>
<dbReference type="PROSITE" id="PS50181">
    <property type="entry name" value="FBOX"/>
    <property type="match status" value="1"/>
</dbReference>
<dbReference type="Proteomes" id="UP001149090">
    <property type="component" value="Unassembled WGS sequence"/>
</dbReference>
<protein>
    <submittedName>
        <fullName evidence="3">Dactylin</fullName>
    </submittedName>
</protein>
<name>A0A9Q0R871_ANAIG</name>
<feature type="transmembrane region" description="Helical" evidence="1">
    <location>
        <begin position="465"/>
        <end position="486"/>
    </location>
</feature>
<dbReference type="Gene3D" id="1.20.1280.50">
    <property type="match status" value="1"/>
</dbReference>
<gene>
    <name evidence="3" type="ORF">M0811_11591</name>
</gene>
<dbReference type="InterPro" id="IPR001810">
    <property type="entry name" value="F-box_dom"/>
</dbReference>